<dbReference type="InterPro" id="IPR002227">
    <property type="entry name" value="Tyrosinase_Cu-bd"/>
</dbReference>
<dbReference type="PROSITE" id="PS00210">
    <property type="entry name" value="HEMOCYANIN_2"/>
    <property type="match status" value="1"/>
</dbReference>
<evidence type="ECO:0000256" key="4">
    <source>
        <dbReference type="ARBA" id="ARBA00022525"/>
    </source>
</evidence>
<evidence type="ECO:0000256" key="1">
    <source>
        <dbReference type="ARBA" id="ARBA00001973"/>
    </source>
</evidence>
<evidence type="ECO:0000256" key="8">
    <source>
        <dbReference type="ARBA" id="ARBA00023033"/>
    </source>
</evidence>
<feature type="signal peptide" evidence="10">
    <location>
        <begin position="1"/>
        <end position="19"/>
    </location>
</feature>
<keyword evidence="6 12" id="KW-0560">Oxidoreductase</keyword>
<dbReference type="InterPro" id="IPR013788">
    <property type="entry name" value="Hemocyanin/hexamerin"/>
</dbReference>
<dbReference type="GO" id="GO:0046872">
    <property type="term" value="F:metal ion binding"/>
    <property type="evidence" value="ECO:0007669"/>
    <property type="project" value="UniProtKB-KW"/>
</dbReference>
<evidence type="ECO:0000256" key="9">
    <source>
        <dbReference type="ARBA" id="ARBA00023157"/>
    </source>
</evidence>
<dbReference type="InterPro" id="IPR000896">
    <property type="entry name" value="Hemocyanin/hexamerin_mid_dom"/>
</dbReference>
<dbReference type="SUPFAM" id="SSF81296">
    <property type="entry name" value="E set domains"/>
    <property type="match status" value="1"/>
</dbReference>
<evidence type="ECO:0000313" key="12">
    <source>
        <dbReference type="EMBL" id="CAC04149.1"/>
    </source>
</evidence>
<evidence type="ECO:0000259" key="11">
    <source>
        <dbReference type="PROSITE" id="PS00498"/>
    </source>
</evidence>
<dbReference type="Gene3D" id="2.60.40.1520">
    <property type="entry name" value="Hemocyanin, C-terminal domain"/>
    <property type="match status" value="1"/>
</dbReference>
<evidence type="ECO:0000256" key="2">
    <source>
        <dbReference type="ARBA" id="ARBA00004613"/>
    </source>
</evidence>
<dbReference type="PROSITE" id="PS00209">
    <property type="entry name" value="HEMOCYANIN_1"/>
    <property type="match status" value="1"/>
</dbReference>
<keyword evidence="8" id="KW-0503">Monooxygenase</keyword>
<accession>Q9GVA6</accession>
<feature type="domain" description="Tyrosinase copper-binding" evidence="11">
    <location>
        <begin position="400"/>
        <end position="411"/>
    </location>
</feature>
<keyword evidence="5" id="KW-0479">Metal-binding</keyword>
<sequence length="690" mass="79020">MVRLRSLLLSLALIASIAGDETDRDINQEILDQFSPPSRTIIVGSSGENGEGQKIVPEQPKKLKHDIPKKLYKDLLRFEIDKPFTPFINKHSNLARRLVDVLIDVPSQQDISAIVKKYVNLINRNLFTYALSVAAMHRADMRDFRTDMLTLSNPRKLVAGRHLSTLQKAIDANEQVGNFSIWVKYSTATNSDDEHRLAYFREDLGINLHHWHWHTVYPFGGSYKVVHKDRRGELFYYMHHQLLARYNAERLSNELSLVKKFNNFREPIIEAYFPKLDTQVASRSWPSRPEGMVLKDLNRRDHGLKINIEDLDRWANRLYEAIYTGHVMNEAGVLIPLNETAGIDLLGDMIEASSLLSPNFGYYGSLHNMGHMAISYCHDPVGRYLEDFAVMGDPATAMRDPIFYRWHAFIDEIFVTYKNTLKPYSDEELNYKGIIVKSIRVISDCHKVNHLETFWANYTIDLGKGLDFKPKSNVGAIFTHLDHCPFKYEIKATSSLAEAKKGVVRIFIAPRIDDNGDQYTLADQRALMVEMDKFDYTLQPDLNTIVRRSINSTVTNPFETTDRELRNANIPPIEEFCGCGWPQYMLVPKGTELGLDMDLFVMISDDDADISQWDPATGFKAASTMCGLRNRMYPDPRAMGFPFDRPLPDDVRTLQNFLTPNMAATTIKVQFVENDPKKAEPIKRVEVIQA</sequence>
<dbReference type="SUPFAM" id="SSF48050">
    <property type="entry name" value="Hemocyanin, N-terminal domain"/>
    <property type="match status" value="1"/>
</dbReference>
<reference evidence="12" key="1">
    <citation type="journal article" date="2001" name="Insect Biochem. Mol. Biol.">
        <title>A new form of arthropod phenoloxidase is abundant in venom of the parasitoid wasp Pimpla hypochondriaca.</title>
        <authorList>
            <person name="Parkinson N."/>
            <person name="Smith I."/>
            <person name="Weaver R."/>
            <person name="Edwards J.P."/>
        </authorList>
    </citation>
    <scope>NUCLEOTIDE SEQUENCE</scope>
    <source>
        <tissue evidence="12">Venom secreting tissue</tissue>
    </source>
</reference>
<dbReference type="PROSITE" id="PS00498">
    <property type="entry name" value="TYROSINASE_2"/>
    <property type="match status" value="1"/>
</dbReference>
<dbReference type="EMBL" id="AJ297595">
    <property type="protein sequence ID" value="CAC04149.1"/>
    <property type="molecule type" value="mRNA"/>
</dbReference>
<comment type="cofactor">
    <cofactor evidence="1">
        <name>Cu(2+)</name>
        <dbReference type="ChEBI" id="CHEBI:29036"/>
    </cofactor>
</comment>
<dbReference type="PANTHER" id="PTHR11511">
    <property type="entry name" value="LARVAL STORAGE PROTEIN/PHENOLOXIDASE"/>
    <property type="match status" value="1"/>
</dbReference>
<evidence type="ECO:0000256" key="7">
    <source>
        <dbReference type="ARBA" id="ARBA00023008"/>
    </source>
</evidence>
<comment type="subcellular location">
    <subcellularLocation>
        <location evidence="2">Secreted</location>
    </subcellularLocation>
</comment>
<evidence type="ECO:0000256" key="6">
    <source>
        <dbReference type="ARBA" id="ARBA00023002"/>
    </source>
</evidence>
<dbReference type="AlphaFoldDB" id="Q9GVA6"/>
<dbReference type="InterPro" id="IPR014756">
    <property type="entry name" value="Ig_E-set"/>
</dbReference>
<keyword evidence="7" id="KW-0186">Copper</keyword>
<dbReference type="InterPro" id="IPR036697">
    <property type="entry name" value="Hemocyanin_N_sf"/>
</dbReference>
<keyword evidence="10" id="KW-0732">Signal</keyword>
<dbReference type="Pfam" id="PF00372">
    <property type="entry name" value="Hemocyanin_M"/>
    <property type="match status" value="1"/>
</dbReference>
<organism evidence="12">
    <name type="scientific">Pimpla hypochondriaca</name>
    <name type="common">Parasitoid wasp</name>
    <dbReference type="NCBI Taxonomy" id="135724"/>
    <lineage>
        <taxon>Eukaryota</taxon>
        <taxon>Metazoa</taxon>
        <taxon>Ecdysozoa</taxon>
        <taxon>Arthropoda</taxon>
        <taxon>Hexapoda</taxon>
        <taxon>Insecta</taxon>
        <taxon>Pterygota</taxon>
        <taxon>Neoptera</taxon>
        <taxon>Endopterygota</taxon>
        <taxon>Hymenoptera</taxon>
        <taxon>Apocrita</taxon>
        <taxon>Ichneumonoidea</taxon>
        <taxon>Ichneumonidae</taxon>
        <taxon>Pimplinae</taxon>
        <taxon>Pimplini</taxon>
        <taxon>Pimpla</taxon>
    </lineage>
</organism>
<comment type="similarity">
    <text evidence="3">Belongs to the tyrosinase family.</text>
</comment>
<evidence type="ECO:0000256" key="5">
    <source>
        <dbReference type="ARBA" id="ARBA00022723"/>
    </source>
</evidence>
<dbReference type="InterPro" id="IPR037020">
    <property type="entry name" value="Hemocyanin_C_sf"/>
</dbReference>
<dbReference type="InterPro" id="IPR008922">
    <property type="entry name" value="Di-copper_centre_dom_sf"/>
</dbReference>
<dbReference type="PRINTS" id="PR00187">
    <property type="entry name" value="HAEMOCYANIN"/>
</dbReference>
<evidence type="ECO:0000256" key="10">
    <source>
        <dbReference type="SAM" id="SignalP"/>
    </source>
</evidence>
<dbReference type="GO" id="GO:0005576">
    <property type="term" value="C:extracellular region"/>
    <property type="evidence" value="ECO:0007669"/>
    <property type="project" value="UniProtKB-SubCell"/>
</dbReference>
<keyword evidence="4" id="KW-0964">Secreted</keyword>
<protein>
    <submittedName>
        <fullName evidence="12">Phenoloxidase II</fullName>
        <ecNumber evidence="12">1.14.18.1</ecNumber>
    </submittedName>
</protein>
<dbReference type="GO" id="GO:0006582">
    <property type="term" value="P:melanin metabolic process"/>
    <property type="evidence" value="ECO:0007669"/>
    <property type="project" value="UniProtKB-ARBA"/>
</dbReference>
<dbReference type="EC" id="1.14.18.1" evidence="12"/>
<dbReference type="GO" id="GO:0004503">
    <property type="term" value="F:tyrosinase activity"/>
    <property type="evidence" value="ECO:0007669"/>
    <property type="project" value="UniProtKB-EC"/>
</dbReference>
<dbReference type="PANTHER" id="PTHR11511:SF4">
    <property type="entry name" value="PHENOLOXIDASE 2-RELATED"/>
    <property type="match status" value="1"/>
</dbReference>
<dbReference type="Gene3D" id="1.10.1280.10">
    <property type="entry name" value="Di-copper center containing domain from catechol oxidase"/>
    <property type="match status" value="1"/>
</dbReference>
<dbReference type="Pfam" id="PF03723">
    <property type="entry name" value="Hemocyanin_C"/>
    <property type="match status" value="1"/>
</dbReference>
<proteinExistence type="evidence at transcript level"/>
<feature type="chain" id="PRO_5004330714" evidence="10">
    <location>
        <begin position="20"/>
        <end position="690"/>
    </location>
</feature>
<dbReference type="Gene3D" id="1.20.1370.10">
    <property type="entry name" value="Hemocyanin, N-terminal domain"/>
    <property type="match status" value="1"/>
</dbReference>
<evidence type="ECO:0000256" key="3">
    <source>
        <dbReference type="ARBA" id="ARBA00009928"/>
    </source>
</evidence>
<dbReference type="InterPro" id="IPR005203">
    <property type="entry name" value="Hemocyanin_C"/>
</dbReference>
<name>Q9GVA6_PIMHY</name>
<keyword evidence="9" id="KW-1015">Disulfide bond</keyword>
<gene>
    <name evidence="12" type="primary">poii</name>
</gene>
<dbReference type="SUPFAM" id="SSF48056">
    <property type="entry name" value="Di-copper centre-containing domain"/>
    <property type="match status" value="1"/>
</dbReference>